<feature type="transmembrane region" description="Helical" evidence="2">
    <location>
        <begin position="250"/>
        <end position="269"/>
    </location>
</feature>
<keyword evidence="2" id="KW-0812">Transmembrane</keyword>
<feature type="transmembrane region" description="Helical" evidence="2">
    <location>
        <begin position="6"/>
        <end position="28"/>
    </location>
</feature>
<protein>
    <recommendedName>
        <fullName evidence="3">EamA domain-containing protein</fullName>
    </recommendedName>
</protein>
<feature type="compositionally biased region" description="Low complexity" evidence="1">
    <location>
        <begin position="290"/>
        <end position="303"/>
    </location>
</feature>
<dbReference type="GO" id="GO:0016020">
    <property type="term" value="C:membrane"/>
    <property type="evidence" value="ECO:0007669"/>
    <property type="project" value="InterPro"/>
</dbReference>
<dbReference type="InterPro" id="IPR000620">
    <property type="entry name" value="EamA_dom"/>
</dbReference>
<feature type="region of interest" description="Disordered" evidence="1">
    <location>
        <begin position="326"/>
        <end position="455"/>
    </location>
</feature>
<feature type="transmembrane region" description="Helical" evidence="2">
    <location>
        <begin position="40"/>
        <end position="62"/>
    </location>
</feature>
<gene>
    <name evidence="4" type="ORF">PBAH0796_LOCUS20325</name>
</gene>
<keyword evidence="2" id="KW-0472">Membrane</keyword>
<name>A0A7S0AQN3_9DINO</name>
<feature type="compositionally biased region" description="Basic and acidic residues" evidence="1">
    <location>
        <begin position="330"/>
        <end position="350"/>
    </location>
</feature>
<feature type="region of interest" description="Disordered" evidence="1">
    <location>
        <begin position="272"/>
        <end position="303"/>
    </location>
</feature>
<feature type="transmembrane region" description="Helical" evidence="2">
    <location>
        <begin position="127"/>
        <end position="146"/>
    </location>
</feature>
<dbReference type="InterPro" id="IPR037185">
    <property type="entry name" value="EmrE-like"/>
</dbReference>
<accession>A0A7S0AQN3</accession>
<feature type="domain" description="EamA" evidence="3">
    <location>
        <begin position="5"/>
        <end position="110"/>
    </location>
</feature>
<proteinExistence type="predicted"/>
<feature type="compositionally biased region" description="Basic and acidic residues" evidence="1">
    <location>
        <begin position="359"/>
        <end position="368"/>
    </location>
</feature>
<feature type="transmembrane region" description="Helical" evidence="2">
    <location>
        <begin position="94"/>
        <end position="115"/>
    </location>
</feature>
<organism evidence="4">
    <name type="scientific">Pyrodinium bahamense</name>
    <dbReference type="NCBI Taxonomy" id="73915"/>
    <lineage>
        <taxon>Eukaryota</taxon>
        <taxon>Sar</taxon>
        <taxon>Alveolata</taxon>
        <taxon>Dinophyceae</taxon>
        <taxon>Gonyaulacales</taxon>
        <taxon>Pyrocystaceae</taxon>
        <taxon>Pyrodinium</taxon>
    </lineage>
</organism>
<feature type="transmembrane region" description="Helical" evidence="2">
    <location>
        <begin position="153"/>
        <end position="174"/>
    </location>
</feature>
<feature type="compositionally biased region" description="Acidic residues" evidence="1">
    <location>
        <begin position="446"/>
        <end position="455"/>
    </location>
</feature>
<dbReference type="PANTHER" id="PTHR22911">
    <property type="entry name" value="ACYL-MALONYL CONDENSING ENZYME-RELATED"/>
    <property type="match status" value="1"/>
</dbReference>
<evidence type="ECO:0000259" key="3">
    <source>
        <dbReference type="Pfam" id="PF00892"/>
    </source>
</evidence>
<dbReference type="AlphaFoldDB" id="A0A7S0AQN3"/>
<dbReference type="PANTHER" id="PTHR22911:SF137">
    <property type="entry name" value="SOLUTE CARRIER FAMILY 35 MEMBER G2-RELATED"/>
    <property type="match status" value="1"/>
</dbReference>
<keyword evidence="2" id="KW-1133">Transmembrane helix</keyword>
<feature type="transmembrane region" description="Helical" evidence="2">
    <location>
        <begin position="226"/>
        <end position="244"/>
    </location>
</feature>
<reference evidence="4" key="1">
    <citation type="submission" date="2021-01" db="EMBL/GenBank/DDBJ databases">
        <authorList>
            <person name="Corre E."/>
            <person name="Pelletier E."/>
            <person name="Niang G."/>
            <person name="Scheremetjew M."/>
            <person name="Finn R."/>
            <person name="Kale V."/>
            <person name="Holt S."/>
            <person name="Cochrane G."/>
            <person name="Meng A."/>
            <person name="Brown T."/>
            <person name="Cohen L."/>
        </authorList>
    </citation>
    <scope>NUCLEOTIDE SEQUENCE</scope>
    <source>
        <strain evidence="4">Pbaha01</strain>
    </source>
</reference>
<feature type="transmembrane region" description="Helical" evidence="2">
    <location>
        <begin position="194"/>
        <end position="214"/>
    </location>
</feature>
<sequence length="455" mass="47891">MARQGWPLWHTTALGMAMSAFIASICFLRPERPGRYYLKWVVLRGVCGSTYWGLALFAVTLGASPGDVGSLMSVNVAMAALLGRCFLKEPLGITHLLSTLLTITGAVLISQPSFIFQETGGAASSSWAGNLAAILAGVIQSFAFICSRQVAEFSPLFATLSCLIIASAICVLLPAVKLADEVPIGVMWSSPGVAVAWVAASTVIGLSGYGGAVFGSMLCPAAASTTAYTSGCMVFGYAAEFLFFGTSPELVRLIGAALMVVAIGIMAVGNKRPRESPETQLPTQLPDWQGSDSLGSDSLSLGSQMGSRRASLTEFIFSELSDFKPVSEGGRQRMSERRLSMRESARRDSAGSDLGNLSFREDRKKASVEDIPELPEDPVVASPEPLASAADGPKVHGARDREEPSAEAVPELPEKCTQEPVPAGEPLVSAPDGHLLGGASGMHPPEDDDDDLFTI</sequence>
<dbReference type="SUPFAM" id="SSF103481">
    <property type="entry name" value="Multidrug resistance efflux transporter EmrE"/>
    <property type="match status" value="1"/>
</dbReference>
<evidence type="ECO:0000313" key="4">
    <source>
        <dbReference type="EMBL" id="CAD8371366.1"/>
    </source>
</evidence>
<evidence type="ECO:0000256" key="1">
    <source>
        <dbReference type="SAM" id="MobiDB-lite"/>
    </source>
</evidence>
<dbReference type="Pfam" id="PF00892">
    <property type="entry name" value="EamA"/>
    <property type="match status" value="1"/>
</dbReference>
<evidence type="ECO:0000256" key="2">
    <source>
        <dbReference type="SAM" id="Phobius"/>
    </source>
</evidence>
<dbReference type="EMBL" id="HBEG01033287">
    <property type="protein sequence ID" value="CAD8371366.1"/>
    <property type="molecule type" value="Transcribed_RNA"/>
</dbReference>
<feature type="compositionally biased region" description="Basic and acidic residues" evidence="1">
    <location>
        <begin position="393"/>
        <end position="404"/>
    </location>
</feature>